<evidence type="ECO:0000259" key="1">
    <source>
        <dbReference type="PROSITE" id="PS51677"/>
    </source>
</evidence>
<dbReference type="InterPro" id="IPR002509">
    <property type="entry name" value="NODB_dom"/>
</dbReference>
<dbReference type="PROSITE" id="PS51677">
    <property type="entry name" value="NODB"/>
    <property type="match status" value="1"/>
</dbReference>
<dbReference type="STRING" id="1121291.SAMN02745134_01129"/>
<dbReference type="GO" id="GO:0005975">
    <property type="term" value="P:carbohydrate metabolic process"/>
    <property type="evidence" value="ECO:0007669"/>
    <property type="project" value="InterPro"/>
</dbReference>
<dbReference type="AlphaFoldDB" id="A0A1W1XB12"/>
<dbReference type="InterPro" id="IPR050248">
    <property type="entry name" value="Polysacc_deacetylase_ArnD"/>
</dbReference>
<name>A0A1W1XB12_9CLOT</name>
<dbReference type="CDD" id="cd10944">
    <property type="entry name" value="CE4_SmPgdA_like"/>
    <property type="match status" value="1"/>
</dbReference>
<keyword evidence="3" id="KW-1185">Reference proteome</keyword>
<feature type="domain" description="NodB homology" evidence="1">
    <location>
        <begin position="35"/>
        <end position="222"/>
    </location>
</feature>
<gene>
    <name evidence="2" type="ORF">SAMN02745134_01129</name>
</gene>
<dbReference type="EMBL" id="FWXH01000003">
    <property type="protein sequence ID" value="SMC20878.1"/>
    <property type="molecule type" value="Genomic_DNA"/>
</dbReference>
<protein>
    <submittedName>
        <fullName evidence="2">Peptidoglycan/xylan/chitin deacetylase, PgdA/CDA1 family</fullName>
    </submittedName>
</protein>
<reference evidence="2 3" key="1">
    <citation type="submission" date="2017-04" db="EMBL/GenBank/DDBJ databases">
        <authorList>
            <person name="Afonso C.L."/>
            <person name="Miller P.J."/>
            <person name="Scott M.A."/>
            <person name="Spackman E."/>
            <person name="Goraichik I."/>
            <person name="Dimitrov K.M."/>
            <person name="Suarez D.L."/>
            <person name="Swayne D.E."/>
        </authorList>
    </citation>
    <scope>NUCLEOTIDE SEQUENCE [LARGE SCALE GENOMIC DNA]</scope>
    <source>
        <strain evidence="2 3">DSM 12555</strain>
    </source>
</reference>
<dbReference type="RefSeq" id="WP_084114554.1">
    <property type="nucleotide sequence ID" value="NZ_FWXH01000003.1"/>
</dbReference>
<dbReference type="PANTHER" id="PTHR10587">
    <property type="entry name" value="GLYCOSYL TRANSFERASE-RELATED"/>
    <property type="match status" value="1"/>
</dbReference>
<organism evidence="2 3">
    <name type="scientific">Clostridium acidisoli DSM 12555</name>
    <dbReference type="NCBI Taxonomy" id="1121291"/>
    <lineage>
        <taxon>Bacteria</taxon>
        <taxon>Bacillati</taxon>
        <taxon>Bacillota</taxon>
        <taxon>Clostridia</taxon>
        <taxon>Eubacteriales</taxon>
        <taxon>Clostridiaceae</taxon>
        <taxon>Clostridium</taxon>
    </lineage>
</organism>
<proteinExistence type="predicted"/>
<sequence>MTKRLIIFILIFCLMLEMSLFPKNISALNLNSEEKIIYLTFDDGPSDPITNKVLDILKENDVKATFFLIGNQIKGLEDVVTRINNDGHSIGLHTYTHKFNKIYSNNANFIMEMKKCQNEIKKVTNTTPTILRFPGGSRKHLSINLLQTLHDKNLKIYDWNMETLDGINPKLSPYKILKAATNNKENLSTVILLLHCDYMHKNTCVALPNIIKYYKDHGYVFKPITNDTPELYFPIKK</sequence>
<dbReference type="Pfam" id="PF01522">
    <property type="entry name" value="Polysacc_deac_1"/>
    <property type="match status" value="1"/>
</dbReference>
<evidence type="ECO:0000313" key="3">
    <source>
        <dbReference type="Proteomes" id="UP000192468"/>
    </source>
</evidence>
<dbReference type="Proteomes" id="UP000192468">
    <property type="component" value="Unassembled WGS sequence"/>
</dbReference>
<dbReference type="Gene3D" id="3.20.20.370">
    <property type="entry name" value="Glycoside hydrolase/deacetylase"/>
    <property type="match status" value="1"/>
</dbReference>
<dbReference type="OrthoDB" id="258610at2"/>
<dbReference type="GO" id="GO:0016810">
    <property type="term" value="F:hydrolase activity, acting on carbon-nitrogen (but not peptide) bonds"/>
    <property type="evidence" value="ECO:0007669"/>
    <property type="project" value="InterPro"/>
</dbReference>
<dbReference type="PANTHER" id="PTHR10587:SF125">
    <property type="entry name" value="POLYSACCHARIDE DEACETYLASE YHEN-RELATED"/>
    <property type="match status" value="1"/>
</dbReference>
<dbReference type="InterPro" id="IPR011330">
    <property type="entry name" value="Glyco_hydro/deAcase_b/a-brl"/>
</dbReference>
<accession>A0A1W1XB12</accession>
<dbReference type="SUPFAM" id="SSF88713">
    <property type="entry name" value="Glycoside hydrolase/deacetylase"/>
    <property type="match status" value="1"/>
</dbReference>
<evidence type="ECO:0000313" key="2">
    <source>
        <dbReference type="EMBL" id="SMC20878.1"/>
    </source>
</evidence>